<dbReference type="RefSeq" id="WP_347722272.1">
    <property type="nucleotide sequence ID" value="NZ_CP104395.1"/>
</dbReference>
<dbReference type="Proteomes" id="UP001218034">
    <property type="component" value="Chromosome"/>
</dbReference>
<name>A0ABY8CDY1_9ARCH</name>
<dbReference type="Pfam" id="PF01170">
    <property type="entry name" value="UPF0020"/>
    <property type="match status" value="1"/>
</dbReference>
<keyword evidence="3 7" id="KW-0489">Methyltransferase</keyword>
<evidence type="ECO:0000256" key="4">
    <source>
        <dbReference type="ARBA" id="ARBA00022679"/>
    </source>
</evidence>
<evidence type="ECO:0000259" key="6">
    <source>
        <dbReference type="Pfam" id="PF01170"/>
    </source>
</evidence>
<dbReference type="PANTHER" id="PTHR14911">
    <property type="entry name" value="THUMP DOMAIN-CONTAINING"/>
    <property type="match status" value="1"/>
</dbReference>
<proteinExistence type="predicted"/>
<keyword evidence="4 7" id="KW-0808">Transferase</keyword>
<evidence type="ECO:0000313" key="8">
    <source>
        <dbReference type="Proteomes" id="UP001218034"/>
    </source>
</evidence>
<evidence type="ECO:0000256" key="1">
    <source>
        <dbReference type="ARBA" id="ARBA00004496"/>
    </source>
</evidence>
<dbReference type="InterPro" id="IPR053943">
    <property type="entry name" value="RlmKL-like_Mtase_CS"/>
</dbReference>
<dbReference type="SUPFAM" id="SSF53335">
    <property type="entry name" value="S-adenosyl-L-methionine-dependent methyltransferases"/>
    <property type="match status" value="1"/>
</dbReference>
<dbReference type="EMBL" id="CP104395">
    <property type="protein sequence ID" value="WEL19402.1"/>
    <property type="molecule type" value="Genomic_DNA"/>
</dbReference>
<dbReference type="InterPro" id="IPR029063">
    <property type="entry name" value="SAM-dependent_MTases_sf"/>
</dbReference>
<evidence type="ECO:0000313" key="7">
    <source>
        <dbReference type="EMBL" id="WEL19402.1"/>
    </source>
</evidence>
<dbReference type="EC" id="2.1.1.213" evidence="7"/>
<evidence type="ECO:0000256" key="5">
    <source>
        <dbReference type="ARBA" id="ARBA00022694"/>
    </source>
</evidence>
<dbReference type="GO" id="GO:0032259">
    <property type="term" value="P:methylation"/>
    <property type="evidence" value="ECO:0007669"/>
    <property type="project" value="UniProtKB-KW"/>
</dbReference>
<dbReference type="Gene3D" id="3.40.50.150">
    <property type="entry name" value="Vaccinia Virus protein VP39"/>
    <property type="match status" value="1"/>
</dbReference>
<reference evidence="7 8" key="1">
    <citation type="submission" date="2022-09" db="EMBL/GenBank/DDBJ databases">
        <title>Xylan utilization by haloarchaea-nanohaloarchaea associations.</title>
        <authorList>
            <person name="Yakimov M."/>
        </authorList>
    </citation>
    <scope>NUCLEOTIDE SEQUENCE [LARGE SCALE GENOMIC DNA]</scope>
    <source>
        <strain evidence="7 8">SVXNc</strain>
    </source>
</reference>
<dbReference type="InterPro" id="IPR000241">
    <property type="entry name" value="RlmKL-like_Mtase"/>
</dbReference>
<keyword evidence="2" id="KW-0963">Cytoplasm</keyword>
<dbReference type="PANTHER" id="PTHR14911:SF13">
    <property type="entry name" value="TRNA (GUANINE(6)-N2)-METHYLTRANSFERASE THUMP3"/>
    <property type="match status" value="1"/>
</dbReference>
<dbReference type="GO" id="GO:0160101">
    <property type="term" value="F:tRNA (guanine(10)-N2)-dimethyltransferase activity"/>
    <property type="evidence" value="ECO:0007669"/>
    <property type="project" value="UniProtKB-EC"/>
</dbReference>
<dbReference type="PROSITE" id="PS01261">
    <property type="entry name" value="UPF0020"/>
    <property type="match status" value="1"/>
</dbReference>
<evidence type="ECO:0000256" key="2">
    <source>
        <dbReference type="ARBA" id="ARBA00022490"/>
    </source>
</evidence>
<keyword evidence="5" id="KW-0819">tRNA processing</keyword>
<dbReference type="CDD" id="cd02440">
    <property type="entry name" value="AdoMet_MTases"/>
    <property type="match status" value="1"/>
</dbReference>
<dbReference type="GeneID" id="90589814"/>
<feature type="domain" description="Ribosomal RNA large subunit methyltransferase K/L-like methyltransferase" evidence="6">
    <location>
        <begin position="147"/>
        <end position="267"/>
    </location>
</feature>
<evidence type="ECO:0000256" key="3">
    <source>
        <dbReference type="ARBA" id="ARBA00022603"/>
    </source>
</evidence>
<sequence>MSYVYLLAGEDLELAKADLQGFLRSQKIEETSDVVSRLASTETEPEQLKRLGLTHEVSKILYRGKKESIDFDYRPQHSYAVRAENIDAEIEGAESEIGEYLSTEENSVDLENPVETIKIYVLEDEIVVGKVIEDIDRSLFQERTNDNREFSSPVSLDPVLARVLVNLSEAPPGSHVIDPFCGTGGILIEAGLCGIGVHGSDIQKEMVKGTRKNLEEYGIIVHDIKECAIDEVSEEFGTKFDALVTDLPYGQSSKSENRPIQNFLQSMDEIADTKVFMYNEPELAGYEASFEVYVHKNLTRYIYVLD</sequence>
<organism evidence="7 8">
    <name type="scientific">Candidatus Nanohalococcus occultus</name>
    <dbReference type="NCBI Taxonomy" id="2978047"/>
    <lineage>
        <taxon>Archaea</taxon>
        <taxon>Candidatus Nanohalarchaeota</taxon>
        <taxon>Candidatus Nanohalarchaeota incertae sedis</taxon>
        <taxon>Candidatus Nanohalococcus</taxon>
    </lineage>
</organism>
<keyword evidence="8" id="KW-1185">Reference proteome</keyword>
<accession>A0ABY8CDY1</accession>
<comment type="subcellular location">
    <subcellularLocation>
        <location evidence="1">Cytoplasm</location>
    </subcellularLocation>
</comment>
<protein>
    <submittedName>
        <fullName evidence="7">tRNA G10 N-methylase Trm11</fullName>
        <ecNumber evidence="7">2.1.1.213</ecNumber>
    </submittedName>
</protein>
<gene>
    <name evidence="7" type="primary">trm11</name>
    <name evidence="7" type="ORF">SVXNc_0378</name>
</gene>